<dbReference type="InterPro" id="IPR010982">
    <property type="entry name" value="Lambda_DNA-bd_dom_sf"/>
</dbReference>
<organism evidence="3 4">
    <name type="scientific">Streptomyces boncukensis</name>
    <dbReference type="NCBI Taxonomy" id="2711219"/>
    <lineage>
        <taxon>Bacteria</taxon>
        <taxon>Bacillati</taxon>
        <taxon>Actinomycetota</taxon>
        <taxon>Actinomycetes</taxon>
        <taxon>Kitasatosporales</taxon>
        <taxon>Streptomycetaceae</taxon>
        <taxon>Streptomyces</taxon>
    </lineage>
</organism>
<evidence type="ECO:0000313" key="3">
    <source>
        <dbReference type="EMBL" id="NGO67830.1"/>
    </source>
</evidence>
<feature type="compositionally biased region" description="Basic and acidic residues" evidence="1">
    <location>
        <begin position="100"/>
        <end position="125"/>
    </location>
</feature>
<dbReference type="RefSeq" id="WP_165297488.1">
    <property type="nucleotide sequence ID" value="NZ_JAAKZZ010000034.1"/>
</dbReference>
<dbReference type="GO" id="GO:0003677">
    <property type="term" value="F:DNA binding"/>
    <property type="evidence" value="ECO:0007669"/>
    <property type="project" value="InterPro"/>
</dbReference>
<sequence length="189" mass="20583">MCNEYAHVRWATTLAVACAYGMMEGMTRDWARLGQKLKAARAAREIPQQDLAEAIGVKRGALHNIEKGDIRKVTPTVLAYAREVGWAEDSIDRVLGGGEPVERETSSTEKALTERVSDSVGEHEAPSDLSLLVQQSLKEGPLVDARVAEVTTSAGRLKATIVVRGEEGAPMDELLAALRKLKIDVEFDE</sequence>
<keyword evidence="4" id="KW-1185">Reference proteome</keyword>
<dbReference type="Gene3D" id="1.10.260.40">
    <property type="entry name" value="lambda repressor-like DNA-binding domains"/>
    <property type="match status" value="1"/>
</dbReference>
<dbReference type="PROSITE" id="PS50943">
    <property type="entry name" value="HTH_CROC1"/>
    <property type="match status" value="1"/>
</dbReference>
<feature type="domain" description="HTH cro/C1-type" evidence="2">
    <location>
        <begin position="37"/>
        <end position="68"/>
    </location>
</feature>
<protein>
    <submittedName>
        <fullName evidence="3">Helix-turn-helix domain-containing protein</fullName>
    </submittedName>
</protein>
<feature type="region of interest" description="Disordered" evidence="1">
    <location>
        <begin position="95"/>
        <end position="125"/>
    </location>
</feature>
<proteinExistence type="predicted"/>
<dbReference type="EMBL" id="JAAKZZ010000034">
    <property type="protein sequence ID" value="NGO67830.1"/>
    <property type="molecule type" value="Genomic_DNA"/>
</dbReference>
<evidence type="ECO:0000313" key="4">
    <source>
        <dbReference type="Proteomes" id="UP000477722"/>
    </source>
</evidence>
<gene>
    <name evidence="3" type="ORF">G5C65_05565</name>
</gene>
<dbReference type="InterPro" id="IPR001387">
    <property type="entry name" value="Cro/C1-type_HTH"/>
</dbReference>
<dbReference type="Proteomes" id="UP000477722">
    <property type="component" value="Unassembled WGS sequence"/>
</dbReference>
<comment type="caution">
    <text evidence="3">The sequence shown here is derived from an EMBL/GenBank/DDBJ whole genome shotgun (WGS) entry which is preliminary data.</text>
</comment>
<dbReference type="SMART" id="SM00530">
    <property type="entry name" value="HTH_XRE"/>
    <property type="match status" value="1"/>
</dbReference>
<reference evidence="3 4" key="1">
    <citation type="submission" date="2020-02" db="EMBL/GenBank/DDBJ databases">
        <title>Whole-genome analyses of novel actinobacteria.</title>
        <authorList>
            <person name="Sahin N."/>
            <person name="Tatar D."/>
        </authorList>
    </citation>
    <scope>NUCLEOTIDE SEQUENCE [LARGE SCALE GENOMIC DNA]</scope>
    <source>
        <strain evidence="3 4">SB3404</strain>
    </source>
</reference>
<evidence type="ECO:0000259" key="2">
    <source>
        <dbReference type="PROSITE" id="PS50943"/>
    </source>
</evidence>
<evidence type="ECO:0000256" key="1">
    <source>
        <dbReference type="SAM" id="MobiDB-lite"/>
    </source>
</evidence>
<dbReference type="SUPFAM" id="SSF47413">
    <property type="entry name" value="lambda repressor-like DNA-binding domains"/>
    <property type="match status" value="1"/>
</dbReference>
<dbReference type="AlphaFoldDB" id="A0A6G4WT60"/>
<name>A0A6G4WT60_9ACTN</name>
<accession>A0A6G4WT60</accession>
<dbReference type="CDD" id="cd00093">
    <property type="entry name" value="HTH_XRE"/>
    <property type="match status" value="1"/>
</dbReference>
<dbReference type="Pfam" id="PF01381">
    <property type="entry name" value="HTH_3"/>
    <property type="match status" value="1"/>
</dbReference>